<protein>
    <submittedName>
        <fullName evidence="2">Uncharacterized protein</fullName>
    </submittedName>
</protein>
<comment type="caution">
    <text evidence="2">The sequence shown here is derived from an EMBL/GenBank/DDBJ whole genome shotgun (WGS) entry which is preliminary data.</text>
</comment>
<evidence type="ECO:0000313" key="3">
    <source>
        <dbReference type="Proteomes" id="UP000720595"/>
    </source>
</evidence>
<reference evidence="2 3" key="1">
    <citation type="submission" date="2021-01" db="EMBL/GenBank/DDBJ databases">
        <title>Genomic Encyclopedia of Type Strains, Phase IV (KMG-IV): sequencing the most valuable type-strain genomes for metagenomic binning, comparative biology and taxonomic classification.</title>
        <authorList>
            <person name="Goeker M."/>
        </authorList>
    </citation>
    <scope>NUCLEOTIDE SEQUENCE [LARGE SCALE GENOMIC DNA]</scope>
    <source>
        <strain evidence="2 3">DSM 21461</strain>
    </source>
</reference>
<dbReference type="RefSeq" id="WP_239540925.1">
    <property type="nucleotide sequence ID" value="NZ_JAFBDH010000002.1"/>
</dbReference>
<dbReference type="EMBL" id="JAFBDH010000002">
    <property type="protein sequence ID" value="MBM7549795.1"/>
    <property type="molecule type" value="Genomic_DNA"/>
</dbReference>
<feature type="coiled-coil region" evidence="1">
    <location>
        <begin position="11"/>
        <end position="76"/>
    </location>
</feature>
<keyword evidence="3" id="KW-1185">Reference proteome</keyword>
<evidence type="ECO:0000256" key="1">
    <source>
        <dbReference type="SAM" id="Coils"/>
    </source>
</evidence>
<gene>
    <name evidence="2" type="ORF">JOD41_000517</name>
</gene>
<accession>A0ABS2MIE6</accession>
<keyword evidence="1" id="KW-0175">Coiled coil</keyword>
<organism evidence="2 3">
    <name type="scientific">Peptoniphilus gorbachii</name>
    <dbReference type="NCBI Taxonomy" id="411567"/>
    <lineage>
        <taxon>Bacteria</taxon>
        <taxon>Bacillati</taxon>
        <taxon>Bacillota</taxon>
        <taxon>Tissierellia</taxon>
        <taxon>Tissierellales</taxon>
        <taxon>Peptoniphilaceae</taxon>
        <taxon>Peptoniphilus</taxon>
    </lineage>
</organism>
<dbReference type="Proteomes" id="UP000720595">
    <property type="component" value="Unassembled WGS sequence"/>
</dbReference>
<name>A0ABS2MIE6_9FIRM</name>
<evidence type="ECO:0000313" key="2">
    <source>
        <dbReference type="EMBL" id="MBM7549795.1"/>
    </source>
</evidence>
<proteinExistence type="predicted"/>
<sequence>MLKVQEELLKVANAKKDYTDLADRVEELRNEKEKILIEMAEEKNEQSRLMELEEFLDNQELEIESYDEELVRKLVDKIVVYDEMLKVIFKSEIEIDIDK</sequence>